<reference evidence="3 4" key="1">
    <citation type="submission" date="2017-06" db="EMBL/GenBank/DDBJ databases">
        <title>Cultured bacterium strain Saccharothrix yanglingensis Hhs.015.</title>
        <authorList>
            <person name="Xia Y."/>
        </authorList>
    </citation>
    <scope>NUCLEOTIDE SEQUENCE [LARGE SCALE GENOMIC DNA]</scope>
    <source>
        <strain evidence="3 4">Hhs.015</strain>
    </source>
</reference>
<dbReference type="InterPro" id="IPR002397">
    <property type="entry name" value="Cyt_P450_B"/>
</dbReference>
<evidence type="ECO:0000256" key="2">
    <source>
        <dbReference type="RuleBase" id="RU000461"/>
    </source>
</evidence>
<dbReference type="PANTHER" id="PTHR46696">
    <property type="entry name" value="P450, PUTATIVE (EUROFUNG)-RELATED"/>
    <property type="match status" value="1"/>
</dbReference>
<comment type="caution">
    <text evidence="3">The sequence shown here is derived from an EMBL/GenBank/DDBJ whole genome shotgun (WGS) entry which is preliminary data.</text>
</comment>
<dbReference type="Gene3D" id="1.10.630.10">
    <property type="entry name" value="Cytochrome P450"/>
    <property type="match status" value="1"/>
</dbReference>
<dbReference type="InterPro" id="IPR017972">
    <property type="entry name" value="Cyt_P450_CS"/>
</dbReference>
<proteinExistence type="inferred from homology"/>
<keyword evidence="2" id="KW-0479">Metal-binding</keyword>
<dbReference type="PANTHER" id="PTHR46696:SF1">
    <property type="entry name" value="CYTOCHROME P450 YJIB-RELATED"/>
    <property type="match status" value="1"/>
</dbReference>
<dbReference type="RefSeq" id="WP_306747684.1">
    <property type="nucleotide sequence ID" value="NZ_NSDM01000009.1"/>
</dbReference>
<keyword evidence="2" id="KW-0349">Heme</keyword>
<evidence type="ECO:0000313" key="3">
    <source>
        <dbReference type="EMBL" id="MDQ2586433.1"/>
    </source>
</evidence>
<evidence type="ECO:0000313" key="4">
    <source>
        <dbReference type="Proteomes" id="UP001225605"/>
    </source>
</evidence>
<dbReference type="PRINTS" id="PR00385">
    <property type="entry name" value="P450"/>
</dbReference>
<name>A0ABU0X2V0_9PSEU</name>
<dbReference type="PRINTS" id="PR00359">
    <property type="entry name" value="BP450"/>
</dbReference>
<keyword evidence="4" id="KW-1185">Reference proteome</keyword>
<dbReference type="CDD" id="cd00302">
    <property type="entry name" value="cytochrome_P450"/>
    <property type="match status" value="1"/>
</dbReference>
<dbReference type="Proteomes" id="UP001225605">
    <property type="component" value="Unassembled WGS sequence"/>
</dbReference>
<evidence type="ECO:0000256" key="1">
    <source>
        <dbReference type="ARBA" id="ARBA00010617"/>
    </source>
</evidence>
<keyword evidence="2" id="KW-0560">Oxidoreductase</keyword>
<keyword evidence="2" id="KW-0503">Monooxygenase</keyword>
<gene>
    <name evidence="3" type="ORF">CKY47_21040</name>
</gene>
<comment type="similarity">
    <text evidence="1 2">Belongs to the cytochrome P450 family.</text>
</comment>
<dbReference type="PROSITE" id="PS00086">
    <property type="entry name" value="CYTOCHROME_P450"/>
    <property type="match status" value="1"/>
</dbReference>
<protein>
    <submittedName>
        <fullName evidence="3">Cytochrome</fullName>
    </submittedName>
</protein>
<sequence length="390" mass="42595">MAEDVARKVDRGPTAVGCPVRHDPDGVWRITGYAAGRAFLRAGDTVQAGLGVQTVARMPPRIRRPVLYRDGPEHREDRRQTARFFTPRRVDETYRPIMERVADEQVARLRAAGELDLSDLAFRVAIDVTSAVLGLTRGKPGIQARLERFFPEKFDTPGFTSLTGVRTFVRHLTSMLAVYWADVRPAVRDRRARRRDDLVSHLLDEGCTAGDVLGECVTFAAAGMVTTREFIVVAAWHLFTDDALRATYLTADEPGRLAVLHEVLRLEPVIGQVRRRTTAPVTVAGVTVPPGAEVHVHVDVANLDPAVVGNDPLSLRPARPLADGGAATGLSFGDGAHRCPGSHIAVLETDVFLHRLFAVDGLRMAGGPAVSFKEDIAGYELRGLRVAVDR</sequence>
<dbReference type="InterPro" id="IPR036396">
    <property type="entry name" value="Cyt_P450_sf"/>
</dbReference>
<accession>A0ABU0X2V0</accession>
<keyword evidence="2" id="KW-0408">Iron</keyword>
<dbReference type="SUPFAM" id="SSF48264">
    <property type="entry name" value="Cytochrome P450"/>
    <property type="match status" value="1"/>
</dbReference>
<organism evidence="3 4">
    <name type="scientific">Saccharothrix yanglingensis</name>
    <dbReference type="NCBI Taxonomy" id="659496"/>
    <lineage>
        <taxon>Bacteria</taxon>
        <taxon>Bacillati</taxon>
        <taxon>Actinomycetota</taxon>
        <taxon>Actinomycetes</taxon>
        <taxon>Pseudonocardiales</taxon>
        <taxon>Pseudonocardiaceae</taxon>
        <taxon>Saccharothrix</taxon>
    </lineage>
</organism>
<dbReference type="InterPro" id="IPR001128">
    <property type="entry name" value="Cyt_P450"/>
</dbReference>
<dbReference type="EMBL" id="NSDM01000009">
    <property type="protein sequence ID" value="MDQ2586433.1"/>
    <property type="molecule type" value="Genomic_DNA"/>
</dbReference>
<dbReference type="Pfam" id="PF00067">
    <property type="entry name" value="p450"/>
    <property type="match status" value="1"/>
</dbReference>